<evidence type="ECO:0000259" key="1">
    <source>
        <dbReference type="Pfam" id="PF04851"/>
    </source>
</evidence>
<gene>
    <name evidence="2" type="ORF">HNQ92_004576</name>
</gene>
<dbReference type="InterPro" id="IPR006935">
    <property type="entry name" value="Helicase/UvrB_N"/>
</dbReference>
<keyword evidence="3" id="KW-1185">Reference proteome</keyword>
<dbReference type="GO" id="GO:0003677">
    <property type="term" value="F:DNA binding"/>
    <property type="evidence" value="ECO:0007669"/>
    <property type="project" value="InterPro"/>
</dbReference>
<proteinExistence type="predicted"/>
<dbReference type="InterPro" id="IPR038718">
    <property type="entry name" value="SNF2-like_sf"/>
</dbReference>
<dbReference type="GO" id="GO:0032259">
    <property type="term" value="P:methylation"/>
    <property type="evidence" value="ECO:0007669"/>
    <property type="project" value="UniProtKB-KW"/>
</dbReference>
<evidence type="ECO:0000313" key="3">
    <source>
        <dbReference type="Proteomes" id="UP000557307"/>
    </source>
</evidence>
<dbReference type="Proteomes" id="UP000557307">
    <property type="component" value="Unassembled WGS sequence"/>
</dbReference>
<keyword evidence="2" id="KW-0489">Methyltransferase</keyword>
<reference evidence="2 3" key="1">
    <citation type="submission" date="2020-08" db="EMBL/GenBank/DDBJ databases">
        <title>Genomic Encyclopedia of Type Strains, Phase IV (KMG-IV): sequencing the most valuable type-strain genomes for metagenomic binning, comparative biology and taxonomic classification.</title>
        <authorList>
            <person name="Goeker M."/>
        </authorList>
    </citation>
    <scope>NUCLEOTIDE SEQUENCE [LARGE SCALE GENOMIC DNA]</scope>
    <source>
        <strain evidence="2 3">DSM 105074</strain>
    </source>
</reference>
<dbReference type="AlphaFoldDB" id="A0A840TPZ6"/>
<protein>
    <submittedName>
        <fullName evidence="2">N12 class adenine-specific DNA methylase</fullName>
    </submittedName>
</protein>
<evidence type="ECO:0000313" key="2">
    <source>
        <dbReference type="EMBL" id="MBB5286416.1"/>
    </source>
</evidence>
<keyword evidence="2" id="KW-0808">Transferase</keyword>
<dbReference type="GO" id="GO:0005524">
    <property type="term" value="F:ATP binding"/>
    <property type="evidence" value="ECO:0007669"/>
    <property type="project" value="InterPro"/>
</dbReference>
<dbReference type="GO" id="GO:0016787">
    <property type="term" value="F:hydrolase activity"/>
    <property type="evidence" value="ECO:0007669"/>
    <property type="project" value="InterPro"/>
</dbReference>
<feature type="domain" description="Helicase/UvrB N-terminal" evidence="1">
    <location>
        <begin position="26"/>
        <end position="92"/>
    </location>
</feature>
<name>A0A840TPZ6_9BACT</name>
<dbReference type="GO" id="GO:0008168">
    <property type="term" value="F:methyltransferase activity"/>
    <property type="evidence" value="ECO:0007669"/>
    <property type="project" value="UniProtKB-KW"/>
</dbReference>
<dbReference type="RefSeq" id="WP_246440639.1">
    <property type="nucleotide sequence ID" value="NZ_JACHGF010000009.1"/>
</dbReference>
<sequence>MFAEAERINSAYQFDPLFAVNCSIVDPLPHQVEAVYKYLLPLPKIRFLLADDTGAGKTIMTGLLIKEMLLGGLIERILIITPGGLTKQWQEDELAIKFNIPFTLVNRSLFSSDPNISIPLRGLLRPSILSLGTTS</sequence>
<dbReference type="Gene3D" id="3.40.50.10810">
    <property type="entry name" value="Tandem AAA-ATPase domain"/>
    <property type="match status" value="1"/>
</dbReference>
<dbReference type="Pfam" id="PF04851">
    <property type="entry name" value="ResIII"/>
    <property type="match status" value="1"/>
</dbReference>
<dbReference type="SUPFAM" id="SSF52540">
    <property type="entry name" value="P-loop containing nucleoside triphosphate hydrolases"/>
    <property type="match status" value="1"/>
</dbReference>
<dbReference type="InterPro" id="IPR027417">
    <property type="entry name" value="P-loop_NTPase"/>
</dbReference>
<accession>A0A840TPZ6</accession>
<comment type="caution">
    <text evidence="2">The sequence shown here is derived from an EMBL/GenBank/DDBJ whole genome shotgun (WGS) entry which is preliminary data.</text>
</comment>
<organism evidence="2 3">
    <name type="scientific">Rhabdobacter roseus</name>
    <dbReference type="NCBI Taxonomy" id="1655419"/>
    <lineage>
        <taxon>Bacteria</taxon>
        <taxon>Pseudomonadati</taxon>
        <taxon>Bacteroidota</taxon>
        <taxon>Cytophagia</taxon>
        <taxon>Cytophagales</taxon>
        <taxon>Cytophagaceae</taxon>
        <taxon>Rhabdobacter</taxon>
    </lineage>
</organism>
<dbReference type="EMBL" id="JACHGF010000009">
    <property type="protein sequence ID" value="MBB5286416.1"/>
    <property type="molecule type" value="Genomic_DNA"/>
</dbReference>